<feature type="repeat" description="Solcar" evidence="8">
    <location>
        <begin position="266"/>
        <end position="355"/>
    </location>
</feature>
<dbReference type="PANTHER" id="PTHR45683">
    <property type="entry name" value="MITOCHONDRIAL NICOTINAMIDE ADENINE DINUCLEOTIDE TRANSPORTER 1-RELATED-RELATED"/>
    <property type="match status" value="1"/>
</dbReference>
<sequence length="362" mass="40457">MGSEGVSASSERLSKSLTTTEDSIHNGVTHTRMTSTLQLATSREGAGGAVEEEREEVPVSLQAIGRQAPVGIHTISSQLASAGSTCAFYPFDVLKTRFMAQDGTAVRQHNGQTYQSIRRSMYTIYKEEGVRTLFRGCPVAISGAIVAWGVYMFLYRKLCNLTEFTSYLSRSSVSVFSSCVSSCVVCPIFLIKSRMQLEEANRSGHYRSFWKGLHYTVTTSGVRSLWRGLSLQMCLIFPNALTIPTYDTLKGFVLRYRWHHAETTELNLFEIGVCSTLTKMWILTLSHPLVMMKVRMQDERAALGTVQYLTVPQSISNVLKTQGARGMYRGFTTALVHSLPRSLLYYIIYEKALSVMCKRYGA</sequence>
<comment type="similarity">
    <text evidence="2 9">Belongs to the mitochondrial carrier (TC 2.A.29) family.</text>
</comment>
<feature type="repeat" description="Solcar" evidence="8">
    <location>
        <begin position="68"/>
        <end position="161"/>
    </location>
</feature>
<dbReference type="InterPro" id="IPR044712">
    <property type="entry name" value="SLC25A32-like"/>
</dbReference>
<keyword evidence="4 8" id="KW-0812">Transmembrane</keyword>
<accession>A0A0N1PFJ3</accession>
<evidence type="ECO:0000256" key="7">
    <source>
        <dbReference type="ARBA" id="ARBA00023136"/>
    </source>
</evidence>
<keyword evidence="7 8" id="KW-0472">Membrane</keyword>
<gene>
    <name evidence="12" type="ORF">ABL78_0087</name>
</gene>
<dbReference type="Gene3D" id="1.50.40.10">
    <property type="entry name" value="Mitochondrial carrier domain"/>
    <property type="match status" value="2"/>
</dbReference>
<keyword evidence="6 11" id="KW-1133">Transmembrane helix</keyword>
<dbReference type="PROSITE" id="PS50920">
    <property type="entry name" value="SOLCAR"/>
    <property type="match status" value="3"/>
</dbReference>
<dbReference type="GO" id="GO:0055085">
    <property type="term" value="P:transmembrane transport"/>
    <property type="evidence" value="ECO:0007669"/>
    <property type="project" value="InterPro"/>
</dbReference>
<evidence type="ECO:0000256" key="11">
    <source>
        <dbReference type="SAM" id="Phobius"/>
    </source>
</evidence>
<comment type="caution">
    <text evidence="12">The sequence shown here is derived from an EMBL/GenBank/DDBJ whole genome shotgun (WGS) entry which is preliminary data.</text>
</comment>
<dbReference type="InterPro" id="IPR023395">
    <property type="entry name" value="MCP_dom_sf"/>
</dbReference>
<reference evidence="12 13" key="1">
    <citation type="journal article" date="2015" name="PLoS Pathog.">
        <title>Leptomonas seymouri: Adaptations to the Dixenous Life Cycle Analyzed by Genome Sequencing, Transcriptome Profiling and Co-infection with Leishmania donovani.</title>
        <authorList>
            <person name="Kraeva N."/>
            <person name="Butenko A."/>
            <person name="Hlavacova J."/>
            <person name="Kostygov A."/>
            <person name="Myskova J."/>
            <person name="Grybchuk D."/>
            <person name="Lestinova T."/>
            <person name="Votypka J."/>
            <person name="Volf P."/>
            <person name="Opperdoes F."/>
            <person name="Flegontov P."/>
            <person name="Lukes J."/>
            <person name="Yurchenko V."/>
        </authorList>
    </citation>
    <scope>NUCLEOTIDE SEQUENCE [LARGE SCALE GENOMIC DNA]</scope>
    <source>
        <strain evidence="12 13">ATCC 30220</strain>
    </source>
</reference>
<protein>
    <submittedName>
        <fullName evidence="12">Putative mitochondrial carrier protein</fullName>
    </submittedName>
</protein>
<feature type="transmembrane region" description="Helical" evidence="11">
    <location>
        <begin position="133"/>
        <end position="153"/>
    </location>
</feature>
<dbReference type="Pfam" id="PF00153">
    <property type="entry name" value="Mito_carr"/>
    <property type="match status" value="3"/>
</dbReference>
<proteinExistence type="inferred from homology"/>
<evidence type="ECO:0000256" key="9">
    <source>
        <dbReference type="RuleBase" id="RU000488"/>
    </source>
</evidence>
<evidence type="ECO:0000256" key="4">
    <source>
        <dbReference type="ARBA" id="ARBA00022692"/>
    </source>
</evidence>
<evidence type="ECO:0000313" key="12">
    <source>
        <dbReference type="EMBL" id="KPI90854.1"/>
    </source>
</evidence>
<dbReference type="Proteomes" id="UP000038009">
    <property type="component" value="Unassembled WGS sequence"/>
</dbReference>
<dbReference type="EMBL" id="LJSK01000001">
    <property type="protein sequence ID" value="KPI90854.1"/>
    <property type="molecule type" value="Genomic_DNA"/>
</dbReference>
<evidence type="ECO:0000256" key="5">
    <source>
        <dbReference type="ARBA" id="ARBA00022737"/>
    </source>
</evidence>
<dbReference type="OrthoDB" id="270584at2759"/>
<dbReference type="InterPro" id="IPR018108">
    <property type="entry name" value="MCP_transmembrane"/>
</dbReference>
<keyword evidence="5" id="KW-0677">Repeat</keyword>
<evidence type="ECO:0000256" key="3">
    <source>
        <dbReference type="ARBA" id="ARBA00022448"/>
    </source>
</evidence>
<evidence type="ECO:0000256" key="6">
    <source>
        <dbReference type="ARBA" id="ARBA00022989"/>
    </source>
</evidence>
<dbReference type="GO" id="GO:0006862">
    <property type="term" value="P:nucleotide transport"/>
    <property type="evidence" value="ECO:0007669"/>
    <property type="project" value="InterPro"/>
</dbReference>
<evidence type="ECO:0000256" key="2">
    <source>
        <dbReference type="ARBA" id="ARBA00006375"/>
    </source>
</evidence>
<keyword evidence="3 9" id="KW-0813">Transport</keyword>
<organism evidence="12 13">
    <name type="scientific">Leptomonas seymouri</name>
    <dbReference type="NCBI Taxonomy" id="5684"/>
    <lineage>
        <taxon>Eukaryota</taxon>
        <taxon>Discoba</taxon>
        <taxon>Euglenozoa</taxon>
        <taxon>Kinetoplastea</taxon>
        <taxon>Metakinetoplastina</taxon>
        <taxon>Trypanosomatida</taxon>
        <taxon>Trypanosomatidae</taxon>
        <taxon>Leishmaniinae</taxon>
        <taxon>Leptomonas</taxon>
    </lineage>
</organism>
<keyword evidence="13" id="KW-1185">Reference proteome</keyword>
<dbReference type="AlphaFoldDB" id="A0A0N1PFJ3"/>
<evidence type="ECO:0000256" key="1">
    <source>
        <dbReference type="ARBA" id="ARBA00004141"/>
    </source>
</evidence>
<dbReference type="SUPFAM" id="SSF103506">
    <property type="entry name" value="Mitochondrial carrier"/>
    <property type="match status" value="1"/>
</dbReference>
<name>A0A0N1PFJ3_LEPSE</name>
<evidence type="ECO:0000256" key="8">
    <source>
        <dbReference type="PROSITE-ProRule" id="PRU00282"/>
    </source>
</evidence>
<dbReference type="VEuPathDB" id="TriTrypDB:Lsey_0001_0870"/>
<feature type="repeat" description="Solcar" evidence="8">
    <location>
        <begin position="165"/>
        <end position="252"/>
    </location>
</feature>
<evidence type="ECO:0000313" key="13">
    <source>
        <dbReference type="Proteomes" id="UP000038009"/>
    </source>
</evidence>
<dbReference type="GO" id="GO:0016020">
    <property type="term" value="C:membrane"/>
    <property type="evidence" value="ECO:0007669"/>
    <property type="project" value="UniProtKB-SubCell"/>
</dbReference>
<feature type="region of interest" description="Disordered" evidence="10">
    <location>
        <begin position="1"/>
        <end position="35"/>
    </location>
</feature>
<dbReference type="OMA" id="TLFRGCP"/>
<comment type="subcellular location">
    <subcellularLocation>
        <location evidence="1">Membrane</location>
        <topology evidence="1">Multi-pass membrane protein</topology>
    </subcellularLocation>
</comment>
<evidence type="ECO:0000256" key="10">
    <source>
        <dbReference type="SAM" id="MobiDB-lite"/>
    </source>
</evidence>